<keyword evidence="4" id="KW-0326">Glycosidase</keyword>
<dbReference type="InterPro" id="IPR011013">
    <property type="entry name" value="Gal_mutarotase_sf_dom"/>
</dbReference>
<dbReference type="SUPFAM" id="SSF88713">
    <property type="entry name" value="Glycoside hydrolase/deacetylase"/>
    <property type="match status" value="1"/>
</dbReference>
<gene>
    <name evidence="6" type="ORF">F6J89_05940</name>
</gene>
<dbReference type="GO" id="GO:0006013">
    <property type="term" value="P:mannose metabolic process"/>
    <property type="evidence" value="ECO:0007669"/>
    <property type="project" value="InterPro"/>
</dbReference>
<dbReference type="PANTHER" id="PTHR46017">
    <property type="entry name" value="ALPHA-MANNOSIDASE 2C1"/>
    <property type="match status" value="1"/>
</dbReference>
<dbReference type="GO" id="GO:0004559">
    <property type="term" value="F:alpha-mannosidase activity"/>
    <property type="evidence" value="ECO:0007669"/>
    <property type="project" value="InterPro"/>
</dbReference>
<dbReference type="InterPro" id="IPR015341">
    <property type="entry name" value="Glyco_hydro_38_cen"/>
</dbReference>
<dbReference type="Pfam" id="PF17677">
    <property type="entry name" value="Glyco_hydro38C2"/>
    <property type="match status" value="1"/>
</dbReference>
<evidence type="ECO:0000256" key="3">
    <source>
        <dbReference type="ARBA" id="ARBA00022801"/>
    </source>
</evidence>
<dbReference type="FunFam" id="1.20.1270.50:FF:000004">
    <property type="entry name" value="alpha-mannosidase 2C1 isoform X1"/>
    <property type="match status" value="1"/>
</dbReference>
<dbReference type="SUPFAM" id="SSF74650">
    <property type="entry name" value="Galactose mutarotase-like"/>
    <property type="match status" value="1"/>
</dbReference>
<sequence length="1110" mass="126360">MPLPHSQYAYLSGAIEKLRSLTQVDVQTNWRCYQQDIPITIATESHRWQNWSTVQLNSKGYIVWSAGHQVMWLAQKFIIPQSLKGYPLEGLSLRLALKWWAEDAQIFVNGKLVHSGDLFDSSARVLLSSAVVPTAEIAVALRLVSPSHDLGGLMSSGSIYEVNSQLWHQSSDNLEPGFVADELAVLQKYLKTFEPDKLEQMAAAVAQINWDTLPCRVEFNQSLSTLRHNLQQLVGKQSVNILKQRRIQMLGHAHLDMAWLWTVSETWQVAQRTFESVLKLQQEFPQLTFCHSTPALYAWIEQHRPDLFKTIKQQVAQGRWEIVGGMWVEPELNLIDGESIVRQILYAQRYTQEKFGLYTRVAWVPDSFGFPWQLPQILKQGGIEYFVTQKLHWNDTTKFPHGAFWWQSPDGSQIFSLLSPPNLAGVMDTNPLTMATYAVEWETQTHLQEAFWLPGVGDHGGGPTRDMLEVASRWQQSPFFPLLEFTTASEYLQQISEQLLGELEEEGERGRGGEGESLFSAAQKSAPVWNDELYLEFHRGCYTTHADQKRWNRRSEALLYQAELFASLATIATEVSYPQLELEEAWKKLLFNQFHDILPGTSIGEVFIEANQAWQEVEQVGLEILDKSLRAIASQINLPPAPPVKANYLKRQLNAQPIIVFNSLNWQRSELVAITLPVSETEHDSCRDWEIYDLSGQKILSQLSADNQLLFLAKDIPSVGYRLFWLSQTDFELKEDNQNPQSAFPSSSLGTSQNSQLNHDFVLENEVLRVVVNPDTGDLSSIFDKIRQREVLSGAGNQLQAFEDKGQYWDAWNINPNYAQHPLPPTQLQSIKWLERGYLRQRLRVVRQLGKSLFCQDYILCIDSPVLKIVTTATWRERQVLVKAAFPLNLNADYATYETAYGAISRSTRPQTSAEAAKWEVPALRWAELAEYDYGVSLINDCKYGYDATPSQLRLTLLRSPNWPDPDADQGIHQFTYGLYPHSGRWQGAGTVHQGYELNLPLQVLLWSPLEFGQASLQPIGKLLDLPAQNLILKAFKQSQDHPKQWILRCYECHGESANFSLESDLELALVHQVDLLEIVIPLSQTSPSEQITKVEPWKIASFKVAPGKK</sequence>
<dbReference type="InterPro" id="IPR011682">
    <property type="entry name" value="Glyco_hydro_38_C"/>
</dbReference>
<dbReference type="InterPro" id="IPR000602">
    <property type="entry name" value="Glyco_hydro_38_N"/>
</dbReference>
<dbReference type="Gene3D" id="2.70.98.30">
    <property type="entry name" value="Golgi alpha-mannosidase II, domain 4"/>
    <property type="match status" value="1"/>
</dbReference>
<dbReference type="InterPro" id="IPR013780">
    <property type="entry name" value="Glyco_hydro_b"/>
</dbReference>
<dbReference type="SMART" id="SM00872">
    <property type="entry name" value="Alpha-mann_mid"/>
    <property type="match status" value="1"/>
</dbReference>
<dbReference type="AlphaFoldDB" id="A0A6B3N6H0"/>
<dbReference type="InterPro" id="IPR037094">
    <property type="entry name" value="Glyco_hydro_38_cen_sf"/>
</dbReference>
<keyword evidence="3" id="KW-0378">Hydrolase</keyword>
<dbReference type="GO" id="GO:0030246">
    <property type="term" value="F:carbohydrate binding"/>
    <property type="evidence" value="ECO:0007669"/>
    <property type="project" value="InterPro"/>
</dbReference>
<protein>
    <submittedName>
        <fullName evidence="6">Alpha-mannosidase</fullName>
    </submittedName>
</protein>
<reference evidence="6" key="1">
    <citation type="submission" date="2019-11" db="EMBL/GenBank/DDBJ databases">
        <title>Genomic insights into an expanded diversity of filamentous marine cyanobacteria reveals the extraordinary biosynthetic potential of Moorea and Okeania.</title>
        <authorList>
            <person name="Ferreira Leao T."/>
            <person name="Wang M."/>
            <person name="Moss N."/>
            <person name="Da Silva R."/>
            <person name="Sanders J."/>
            <person name="Nurk S."/>
            <person name="Gurevich A."/>
            <person name="Humphrey G."/>
            <person name="Reher R."/>
            <person name="Zhu Q."/>
            <person name="Belda-Ferre P."/>
            <person name="Glukhov E."/>
            <person name="Rex R."/>
            <person name="Dorrestein P.C."/>
            <person name="Knight R."/>
            <person name="Pevzner P."/>
            <person name="Gerwick W.H."/>
            <person name="Gerwick L."/>
        </authorList>
    </citation>
    <scope>NUCLEOTIDE SEQUENCE</scope>
    <source>
        <strain evidence="6">SIO1C4</strain>
    </source>
</reference>
<comment type="similarity">
    <text evidence="1">Belongs to the glycosyl hydrolase 38 family.</text>
</comment>
<proteinExistence type="inferred from homology"/>
<name>A0A6B3N6H0_9CYAN</name>
<evidence type="ECO:0000256" key="2">
    <source>
        <dbReference type="ARBA" id="ARBA00022723"/>
    </source>
</evidence>
<dbReference type="InterPro" id="IPR041147">
    <property type="entry name" value="GH38_C"/>
</dbReference>
<dbReference type="Gene3D" id="2.60.40.1180">
    <property type="entry name" value="Golgi alpha-mannosidase II"/>
    <property type="match status" value="1"/>
</dbReference>
<dbReference type="SUPFAM" id="SSF88688">
    <property type="entry name" value="Families 57/38 glycoside transferase middle domain"/>
    <property type="match status" value="1"/>
</dbReference>
<keyword evidence="2" id="KW-0479">Metal-binding</keyword>
<dbReference type="GO" id="GO:0009313">
    <property type="term" value="P:oligosaccharide catabolic process"/>
    <property type="evidence" value="ECO:0007669"/>
    <property type="project" value="TreeGrafter"/>
</dbReference>
<organism evidence="6">
    <name type="scientific">Symploca sp. SIO1C4</name>
    <dbReference type="NCBI Taxonomy" id="2607765"/>
    <lineage>
        <taxon>Bacteria</taxon>
        <taxon>Bacillati</taxon>
        <taxon>Cyanobacteriota</taxon>
        <taxon>Cyanophyceae</taxon>
        <taxon>Coleofasciculales</taxon>
        <taxon>Coleofasciculaceae</taxon>
        <taxon>Symploca</taxon>
    </lineage>
</organism>
<comment type="caution">
    <text evidence="6">The sequence shown here is derived from an EMBL/GenBank/DDBJ whole genome shotgun (WGS) entry which is preliminary data.</text>
</comment>
<dbReference type="CDD" id="cd10789">
    <property type="entry name" value="GH38N_AMII_ER_cytosolic"/>
    <property type="match status" value="1"/>
</dbReference>
<dbReference type="Pfam" id="PF01074">
    <property type="entry name" value="Glyco_hydro_38N"/>
    <property type="match status" value="1"/>
</dbReference>
<dbReference type="PANTHER" id="PTHR46017:SF1">
    <property type="entry name" value="ALPHA-MANNOSIDASE 2C1"/>
    <property type="match status" value="1"/>
</dbReference>
<dbReference type="EMBL" id="JAAHFQ010000078">
    <property type="protein sequence ID" value="NER27177.1"/>
    <property type="molecule type" value="Genomic_DNA"/>
</dbReference>
<dbReference type="InterPro" id="IPR028995">
    <property type="entry name" value="Glyco_hydro_57/38_cen_sf"/>
</dbReference>
<dbReference type="Pfam" id="PF07748">
    <property type="entry name" value="Glyco_hydro_38C"/>
    <property type="match status" value="1"/>
</dbReference>
<dbReference type="Gene3D" id="3.20.110.10">
    <property type="entry name" value="Glycoside hydrolase 38, N terminal domain"/>
    <property type="match status" value="1"/>
</dbReference>
<evidence type="ECO:0000256" key="1">
    <source>
        <dbReference type="ARBA" id="ARBA00009792"/>
    </source>
</evidence>
<accession>A0A6B3N6H0</accession>
<evidence type="ECO:0000259" key="5">
    <source>
        <dbReference type="SMART" id="SM00872"/>
    </source>
</evidence>
<dbReference type="Gene3D" id="1.20.1270.50">
    <property type="entry name" value="Glycoside hydrolase family 38, central domain"/>
    <property type="match status" value="1"/>
</dbReference>
<evidence type="ECO:0000256" key="4">
    <source>
        <dbReference type="ARBA" id="ARBA00023295"/>
    </source>
</evidence>
<dbReference type="Pfam" id="PF09261">
    <property type="entry name" value="Alpha-mann_mid"/>
    <property type="match status" value="1"/>
</dbReference>
<evidence type="ECO:0000313" key="6">
    <source>
        <dbReference type="EMBL" id="NER27177.1"/>
    </source>
</evidence>
<dbReference type="GO" id="GO:0046872">
    <property type="term" value="F:metal ion binding"/>
    <property type="evidence" value="ECO:0007669"/>
    <property type="project" value="UniProtKB-KW"/>
</dbReference>
<dbReference type="InterPro" id="IPR011330">
    <property type="entry name" value="Glyco_hydro/deAcase_b/a-brl"/>
</dbReference>
<feature type="domain" description="Glycoside hydrolase family 38 central" evidence="5">
    <location>
        <begin position="536"/>
        <end position="614"/>
    </location>
</feature>
<dbReference type="InterPro" id="IPR027291">
    <property type="entry name" value="Glyco_hydro_38_N_sf"/>
</dbReference>